<dbReference type="Proteomes" id="UP001597158">
    <property type="component" value="Unassembled WGS sequence"/>
</dbReference>
<gene>
    <name evidence="1" type="ORF">ACFQ4M_06680</name>
</gene>
<reference evidence="2" key="1">
    <citation type="journal article" date="2019" name="Int. J. Syst. Evol. Microbiol.">
        <title>The Global Catalogue of Microorganisms (GCM) 10K type strain sequencing project: providing services to taxonomists for standard genome sequencing and annotation.</title>
        <authorList>
            <consortium name="The Broad Institute Genomics Platform"/>
            <consortium name="The Broad Institute Genome Sequencing Center for Infectious Disease"/>
            <person name="Wu L."/>
            <person name="Ma J."/>
        </authorList>
    </citation>
    <scope>NUCLEOTIDE SEQUENCE [LARGE SCALE GENOMIC DNA]</scope>
    <source>
        <strain evidence="2">CCUG 48884</strain>
    </source>
</reference>
<dbReference type="PIRSF" id="PIRSF030820">
    <property type="entry name" value="UCP030820"/>
    <property type="match status" value="1"/>
</dbReference>
<dbReference type="RefSeq" id="WP_277835554.1">
    <property type="nucleotide sequence ID" value="NZ_JARQZE010000028.1"/>
</dbReference>
<dbReference type="Pfam" id="PF06073">
    <property type="entry name" value="DUF934"/>
    <property type="match status" value="1"/>
</dbReference>
<evidence type="ECO:0000313" key="2">
    <source>
        <dbReference type="Proteomes" id="UP001597158"/>
    </source>
</evidence>
<evidence type="ECO:0000313" key="1">
    <source>
        <dbReference type="EMBL" id="MFD1263265.1"/>
    </source>
</evidence>
<keyword evidence="2" id="KW-1185">Reference proteome</keyword>
<accession>A0ABW3WBQ7</accession>
<dbReference type="InterPro" id="IPR008318">
    <property type="entry name" value="UCP030820"/>
</dbReference>
<sequence length="175" mass="19360">MKPLIKDGRIVADEWSLLSHEALDDIDLTPTGPRQIVPLAHYRTHAEVLRTQGHRIAILLGPDDEPDAVAPYLADIALVAIHFPSFTDGRGYSTARLLRVRFNFSAEIRAVGDILRDQLYFLHRCGFDAFSLRADQDVNAALSAFDDYAWAPDFGALPRTAPKGALPLRDPAADK</sequence>
<protein>
    <submittedName>
        <fullName evidence="1">DUF934 domain-containing protein</fullName>
    </submittedName>
</protein>
<organism evidence="1 2">
    <name type="scientific">Thauera mechernichensis</name>
    <dbReference type="NCBI Taxonomy" id="82788"/>
    <lineage>
        <taxon>Bacteria</taxon>
        <taxon>Pseudomonadati</taxon>
        <taxon>Pseudomonadota</taxon>
        <taxon>Betaproteobacteria</taxon>
        <taxon>Rhodocyclales</taxon>
        <taxon>Zoogloeaceae</taxon>
        <taxon>Thauera</taxon>
    </lineage>
</organism>
<proteinExistence type="predicted"/>
<dbReference type="EMBL" id="JBHTMC010000012">
    <property type="protein sequence ID" value="MFD1263265.1"/>
    <property type="molecule type" value="Genomic_DNA"/>
</dbReference>
<comment type="caution">
    <text evidence="1">The sequence shown here is derived from an EMBL/GenBank/DDBJ whole genome shotgun (WGS) entry which is preliminary data.</text>
</comment>
<name>A0ABW3WBQ7_9RHOO</name>